<organism evidence="3 4">
    <name type="scientific">Cryomyces minteri</name>
    <dbReference type="NCBI Taxonomy" id="331657"/>
    <lineage>
        <taxon>Eukaryota</taxon>
        <taxon>Fungi</taxon>
        <taxon>Dikarya</taxon>
        <taxon>Ascomycota</taxon>
        <taxon>Pezizomycotina</taxon>
        <taxon>Dothideomycetes</taxon>
        <taxon>Dothideomycetes incertae sedis</taxon>
        <taxon>Cryomyces</taxon>
    </lineage>
</organism>
<feature type="compositionally biased region" description="Low complexity" evidence="1">
    <location>
        <begin position="18"/>
        <end position="42"/>
    </location>
</feature>
<dbReference type="EMBL" id="NAJN01000631">
    <property type="protein sequence ID" value="TKA70590.1"/>
    <property type="molecule type" value="Genomic_DNA"/>
</dbReference>
<comment type="caution">
    <text evidence="3">The sequence shown here is derived from an EMBL/GenBank/DDBJ whole genome shotgun (WGS) entry which is preliminary data.</text>
</comment>
<feature type="region of interest" description="Disordered" evidence="1">
    <location>
        <begin position="1"/>
        <end position="47"/>
    </location>
</feature>
<proteinExistence type="predicted"/>
<evidence type="ECO:0000313" key="3">
    <source>
        <dbReference type="EMBL" id="TKA70590.1"/>
    </source>
</evidence>
<sequence length="287" mass="32683">MPAPLYHHQILSQPSLGNNIKDTNTKPNTKTNSHAPAPTTTTNPRAVHRPFNANEQLQRIPATVPLRRRLDIVVWLRESVIIQARMELLWGQECDDADDVVDGTTYDPAAPRTDEGEDEAYDSDVEERELDIYFWSCESVVIQARMERLWGQKPDESVAAGARYNTAALRMDGEGGNEYDRDEEYDKDEEERVDDEWRGREMRVHVGPWTEVEEWRKRVEHKLAQGEEWSEAETAVGGEGEGRVKRWYHVVEKGCACERAQGCNEVEDIETAVGCGKLATARTRGMI</sequence>
<evidence type="ECO:0000256" key="1">
    <source>
        <dbReference type="SAM" id="MobiDB-lite"/>
    </source>
</evidence>
<evidence type="ECO:0000313" key="4">
    <source>
        <dbReference type="Proteomes" id="UP000308768"/>
    </source>
</evidence>
<dbReference type="EMBL" id="NAJN01002396">
    <property type="protein sequence ID" value="TKA53264.1"/>
    <property type="molecule type" value="Genomic_DNA"/>
</dbReference>
<keyword evidence="4" id="KW-1185">Reference proteome</keyword>
<dbReference type="AlphaFoldDB" id="A0A4U0X2P9"/>
<evidence type="ECO:0000313" key="2">
    <source>
        <dbReference type="EMBL" id="TKA53264.1"/>
    </source>
</evidence>
<accession>A0A4U0X2P9</accession>
<name>A0A4U0X2P9_9PEZI</name>
<reference evidence="3 4" key="1">
    <citation type="submission" date="2017-03" db="EMBL/GenBank/DDBJ databases">
        <title>Genomes of endolithic fungi from Antarctica.</title>
        <authorList>
            <person name="Coleine C."/>
            <person name="Masonjones S."/>
            <person name="Stajich J.E."/>
        </authorList>
    </citation>
    <scope>NUCLEOTIDE SEQUENCE [LARGE SCALE GENOMIC DNA]</scope>
    <source>
        <strain evidence="3 4">CCFEE 5187</strain>
    </source>
</reference>
<gene>
    <name evidence="3" type="ORF">B0A49_02811</name>
    <name evidence="2" type="ORF">B0A49_11279</name>
</gene>
<protein>
    <submittedName>
        <fullName evidence="3">Uncharacterized protein</fullName>
    </submittedName>
</protein>
<dbReference type="Proteomes" id="UP000308768">
    <property type="component" value="Unassembled WGS sequence"/>
</dbReference>